<feature type="transmembrane region" description="Helical" evidence="8">
    <location>
        <begin position="6"/>
        <end position="25"/>
    </location>
</feature>
<reference evidence="10" key="1">
    <citation type="submission" date="2021-07" db="EMBL/GenBank/DDBJ databases">
        <authorList>
            <person name="Catto M.A."/>
            <person name="Jacobson A."/>
            <person name="Kennedy G."/>
            <person name="Labadie P."/>
            <person name="Hunt B.G."/>
            <person name="Srinivasan R."/>
        </authorList>
    </citation>
    <scope>NUCLEOTIDE SEQUENCE</scope>
    <source>
        <strain evidence="10">PL_HMW_Pooled</strain>
        <tissue evidence="10">Head</tissue>
    </source>
</reference>
<accession>A0AAE1H6X3</accession>
<comment type="similarity">
    <text evidence="3">Belongs to the HARBI1 family.</text>
</comment>
<keyword evidence="8" id="KW-1133">Transmembrane helix</keyword>
<evidence type="ECO:0000256" key="2">
    <source>
        <dbReference type="ARBA" id="ARBA00004123"/>
    </source>
</evidence>
<feature type="domain" description="DDE Tnp4" evidence="9">
    <location>
        <begin position="188"/>
        <end position="237"/>
    </location>
</feature>
<keyword evidence="8" id="KW-0472">Membrane</keyword>
<sequence>MDNDEFVPVLLLSAVGLLFLMYNHLQLLKEVESHMGRGRGRRRWWVRPVNRARERQGFYHNLMAETQLADHEEFFANVRMWPEQFEFLHNILRARLERQSTNMREALPSKLRLGLTLMYLAQGGTIQSLHDEFRVGRSTVYDIIGETCKAIWDLLQPIFLPQPTQEDMKRMADEFFQRWQFPHCFGAVDGRHMRIKAPPNTGSQFINYKGFFSIVLLAVVDAHYRFTFVDIGQYGKLQHDLLLTPTCN</sequence>
<protein>
    <submittedName>
        <fullName evidence="10">Nuclease</fullName>
    </submittedName>
</protein>
<dbReference type="GO" id="GO:0004518">
    <property type="term" value="F:nuclease activity"/>
    <property type="evidence" value="ECO:0007669"/>
    <property type="project" value="UniProtKB-KW"/>
</dbReference>
<dbReference type="Pfam" id="PF13359">
    <property type="entry name" value="DDE_Tnp_4"/>
    <property type="match status" value="1"/>
</dbReference>
<proteinExistence type="inferred from homology"/>
<keyword evidence="5" id="KW-0479">Metal-binding</keyword>
<keyword evidence="6" id="KW-0378">Hydrolase</keyword>
<dbReference type="GO" id="GO:0016787">
    <property type="term" value="F:hydrolase activity"/>
    <property type="evidence" value="ECO:0007669"/>
    <property type="project" value="UniProtKB-KW"/>
</dbReference>
<dbReference type="PANTHER" id="PTHR22930">
    <property type="match status" value="1"/>
</dbReference>
<evidence type="ECO:0000259" key="9">
    <source>
        <dbReference type="Pfam" id="PF13359"/>
    </source>
</evidence>
<evidence type="ECO:0000256" key="4">
    <source>
        <dbReference type="ARBA" id="ARBA00022722"/>
    </source>
</evidence>
<organism evidence="10 11">
    <name type="scientific">Frankliniella fusca</name>
    <dbReference type="NCBI Taxonomy" id="407009"/>
    <lineage>
        <taxon>Eukaryota</taxon>
        <taxon>Metazoa</taxon>
        <taxon>Ecdysozoa</taxon>
        <taxon>Arthropoda</taxon>
        <taxon>Hexapoda</taxon>
        <taxon>Insecta</taxon>
        <taxon>Pterygota</taxon>
        <taxon>Neoptera</taxon>
        <taxon>Paraneoptera</taxon>
        <taxon>Thysanoptera</taxon>
        <taxon>Terebrantia</taxon>
        <taxon>Thripoidea</taxon>
        <taxon>Thripidae</taxon>
        <taxon>Frankliniella</taxon>
    </lineage>
</organism>
<dbReference type="InterPro" id="IPR045249">
    <property type="entry name" value="HARBI1-like"/>
</dbReference>
<evidence type="ECO:0000256" key="1">
    <source>
        <dbReference type="ARBA" id="ARBA00001968"/>
    </source>
</evidence>
<keyword evidence="4" id="KW-0540">Nuclease</keyword>
<evidence type="ECO:0000313" key="11">
    <source>
        <dbReference type="Proteomes" id="UP001219518"/>
    </source>
</evidence>
<dbReference type="PANTHER" id="PTHR22930:SF269">
    <property type="entry name" value="NUCLEASE HARBI1-LIKE PROTEIN"/>
    <property type="match status" value="1"/>
</dbReference>
<evidence type="ECO:0000313" key="10">
    <source>
        <dbReference type="EMBL" id="KAK3914895.1"/>
    </source>
</evidence>
<evidence type="ECO:0000256" key="8">
    <source>
        <dbReference type="SAM" id="Phobius"/>
    </source>
</evidence>
<keyword evidence="8" id="KW-0812">Transmembrane</keyword>
<dbReference type="AlphaFoldDB" id="A0AAE1H6X3"/>
<dbReference type="Proteomes" id="UP001219518">
    <property type="component" value="Unassembled WGS sequence"/>
</dbReference>
<comment type="caution">
    <text evidence="10">The sequence shown here is derived from an EMBL/GenBank/DDBJ whole genome shotgun (WGS) entry which is preliminary data.</text>
</comment>
<keyword evidence="11" id="KW-1185">Reference proteome</keyword>
<gene>
    <name evidence="10" type="ORF">KUF71_005583</name>
</gene>
<comment type="subcellular location">
    <subcellularLocation>
        <location evidence="2">Nucleus</location>
    </subcellularLocation>
</comment>
<evidence type="ECO:0000256" key="6">
    <source>
        <dbReference type="ARBA" id="ARBA00022801"/>
    </source>
</evidence>
<dbReference type="EMBL" id="JAHWGI010000394">
    <property type="protein sequence ID" value="KAK3914895.1"/>
    <property type="molecule type" value="Genomic_DNA"/>
</dbReference>
<evidence type="ECO:0000256" key="7">
    <source>
        <dbReference type="ARBA" id="ARBA00023242"/>
    </source>
</evidence>
<reference evidence="10" key="2">
    <citation type="journal article" date="2023" name="BMC Genomics">
        <title>Pest status, molecular evolution, and epigenetic factors derived from the genome assembly of Frankliniella fusca, a thysanopteran phytovirus vector.</title>
        <authorList>
            <person name="Catto M.A."/>
            <person name="Labadie P.E."/>
            <person name="Jacobson A.L."/>
            <person name="Kennedy G.G."/>
            <person name="Srinivasan R."/>
            <person name="Hunt B.G."/>
        </authorList>
    </citation>
    <scope>NUCLEOTIDE SEQUENCE</scope>
    <source>
        <strain evidence="10">PL_HMW_Pooled</strain>
    </source>
</reference>
<comment type="cofactor">
    <cofactor evidence="1">
        <name>a divalent metal cation</name>
        <dbReference type="ChEBI" id="CHEBI:60240"/>
    </cofactor>
</comment>
<evidence type="ECO:0000256" key="3">
    <source>
        <dbReference type="ARBA" id="ARBA00006958"/>
    </source>
</evidence>
<name>A0AAE1H6X3_9NEOP</name>
<dbReference type="GO" id="GO:0005634">
    <property type="term" value="C:nucleus"/>
    <property type="evidence" value="ECO:0007669"/>
    <property type="project" value="UniProtKB-SubCell"/>
</dbReference>
<dbReference type="GO" id="GO:0046872">
    <property type="term" value="F:metal ion binding"/>
    <property type="evidence" value="ECO:0007669"/>
    <property type="project" value="UniProtKB-KW"/>
</dbReference>
<evidence type="ECO:0000256" key="5">
    <source>
        <dbReference type="ARBA" id="ARBA00022723"/>
    </source>
</evidence>
<dbReference type="InterPro" id="IPR027806">
    <property type="entry name" value="HARBI1_dom"/>
</dbReference>
<keyword evidence="7" id="KW-0539">Nucleus</keyword>